<comment type="pathway">
    <text evidence="1">Cofactor biosynthesis; molybdopterin biosynthesis.</text>
</comment>
<organism evidence="12 13">
    <name type="scientific">Spongiibacter nanhainus</name>
    <dbReference type="NCBI Taxonomy" id="2794344"/>
    <lineage>
        <taxon>Bacteria</taxon>
        <taxon>Pseudomonadati</taxon>
        <taxon>Pseudomonadota</taxon>
        <taxon>Gammaproteobacteria</taxon>
        <taxon>Cellvibrionales</taxon>
        <taxon>Spongiibacteraceae</taxon>
        <taxon>Spongiibacter</taxon>
    </lineage>
</organism>
<dbReference type="Proteomes" id="UP000596063">
    <property type="component" value="Chromosome"/>
</dbReference>
<dbReference type="KEGG" id="snan:I6N98_09520"/>
<comment type="catalytic activity">
    <reaction evidence="11">
        <text>2 [molybdopterin-synthase sulfur-carrier protein]-C-terminal-Gly-aminoethanethioate + cyclic pyranopterin phosphate + H2O = molybdopterin + 2 [molybdopterin-synthase sulfur-carrier protein]-C-terminal Gly-Gly + 2 H(+)</text>
        <dbReference type="Rhea" id="RHEA:26333"/>
        <dbReference type="Rhea" id="RHEA-COMP:12202"/>
        <dbReference type="Rhea" id="RHEA-COMP:19907"/>
        <dbReference type="ChEBI" id="CHEBI:15377"/>
        <dbReference type="ChEBI" id="CHEBI:15378"/>
        <dbReference type="ChEBI" id="CHEBI:58698"/>
        <dbReference type="ChEBI" id="CHEBI:59648"/>
        <dbReference type="ChEBI" id="CHEBI:90778"/>
        <dbReference type="ChEBI" id="CHEBI:232372"/>
        <dbReference type="EC" id="2.8.1.12"/>
    </reaction>
</comment>
<keyword evidence="5" id="KW-0501">Molybdenum cofactor biosynthesis</keyword>
<evidence type="ECO:0000256" key="6">
    <source>
        <dbReference type="ARBA" id="ARBA00026066"/>
    </source>
</evidence>
<name>A0A7T4QXK1_9GAMM</name>
<gene>
    <name evidence="12" type="primary">moaE</name>
    <name evidence="12" type="ORF">I6N98_09520</name>
</gene>
<dbReference type="GO" id="GO:0006777">
    <property type="term" value="P:Mo-molybdopterin cofactor biosynthetic process"/>
    <property type="evidence" value="ECO:0007669"/>
    <property type="project" value="UniProtKB-KW"/>
</dbReference>
<dbReference type="InterPro" id="IPR003448">
    <property type="entry name" value="Mopterin_biosynth_MoaE"/>
</dbReference>
<dbReference type="SUPFAM" id="SSF54690">
    <property type="entry name" value="Molybdopterin synthase subunit MoaE"/>
    <property type="match status" value="1"/>
</dbReference>
<evidence type="ECO:0000313" key="13">
    <source>
        <dbReference type="Proteomes" id="UP000596063"/>
    </source>
</evidence>
<comment type="subunit">
    <text evidence="6">Heterotetramer of 2 MoaD subunits and 2 MoaE subunits. Also stable as homodimer. The enzyme changes between these two forms during catalysis.</text>
</comment>
<dbReference type="PANTHER" id="PTHR23404">
    <property type="entry name" value="MOLYBDOPTERIN SYNTHASE RELATED"/>
    <property type="match status" value="1"/>
</dbReference>
<evidence type="ECO:0000256" key="9">
    <source>
        <dbReference type="ARBA" id="ARBA00030781"/>
    </source>
</evidence>
<dbReference type="InterPro" id="IPR036563">
    <property type="entry name" value="MoaE_sf"/>
</dbReference>
<comment type="similarity">
    <text evidence="2">Belongs to the MoaE family.</text>
</comment>
<dbReference type="Pfam" id="PF02391">
    <property type="entry name" value="MoaE"/>
    <property type="match status" value="1"/>
</dbReference>
<evidence type="ECO:0000256" key="5">
    <source>
        <dbReference type="ARBA" id="ARBA00023150"/>
    </source>
</evidence>
<evidence type="ECO:0000256" key="7">
    <source>
        <dbReference type="ARBA" id="ARBA00029745"/>
    </source>
</evidence>
<dbReference type="AlphaFoldDB" id="A0A7T4QXK1"/>
<evidence type="ECO:0000256" key="3">
    <source>
        <dbReference type="ARBA" id="ARBA00011950"/>
    </source>
</evidence>
<dbReference type="Gene3D" id="3.90.1170.40">
    <property type="entry name" value="Molybdopterin biosynthesis MoaE subunit"/>
    <property type="match status" value="1"/>
</dbReference>
<protein>
    <recommendedName>
        <fullName evidence="4">Molybdopterin synthase catalytic subunit</fullName>
        <ecNumber evidence="3">2.8.1.12</ecNumber>
    </recommendedName>
    <alternativeName>
        <fullName evidence="9">MPT synthase subunit 2</fullName>
    </alternativeName>
    <alternativeName>
        <fullName evidence="7">Molybdenum cofactor biosynthesis protein E</fullName>
    </alternativeName>
    <alternativeName>
        <fullName evidence="8">Molybdopterin-converting factor large subunit</fullName>
    </alternativeName>
    <alternativeName>
        <fullName evidence="10">Molybdopterin-converting factor subunit 2</fullName>
    </alternativeName>
</protein>
<evidence type="ECO:0000256" key="11">
    <source>
        <dbReference type="ARBA" id="ARBA00049878"/>
    </source>
</evidence>
<dbReference type="EMBL" id="CP066167">
    <property type="protein sequence ID" value="QQD16645.1"/>
    <property type="molecule type" value="Genomic_DNA"/>
</dbReference>
<dbReference type="EC" id="2.8.1.12" evidence="3"/>
<keyword evidence="12" id="KW-0808">Transferase</keyword>
<evidence type="ECO:0000256" key="4">
    <source>
        <dbReference type="ARBA" id="ARBA00013858"/>
    </source>
</evidence>
<dbReference type="NCBIfam" id="NF007959">
    <property type="entry name" value="PRK10678.1"/>
    <property type="match status" value="1"/>
</dbReference>
<evidence type="ECO:0000256" key="8">
    <source>
        <dbReference type="ARBA" id="ARBA00030407"/>
    </source>
</evidence>
<reference evidence="12 13" key="1">
    <citation type="submission" date="2020-12" db="EMBL/GenBank/DDBJ databases">
        <authorList>
            <person name="Shan Y."/>
        </authorList>
    </citation>
    <scope>NUCLEOTIDE SEQUENCE [LARGE SCALE GENOMIC DNA]</scope>
    <source>
        <strain evidence="13">csc3.9</strain>
    </source>
</reference>
<dbReference type="UniPathway" id="UPA00344"/>
<keyword evidence="13" id="KW-1185">Reference proteome</keyword>
<evidence type="ECO:0000256" key="2">
    <source>
        <dbReference type="ARBA" id="ARBA00005426"/>
    </source>
</evidence>
<evidence type="ECO:0000313" key="12">
    <source>
        <dbReference type="EMBL" id="QQD16645.1"/>
    </source>
</evidence>
<evidence type="ECO:0000256" key="1">
    <source>
        <dbReference type="ARBA" id="ARBA00005046"/>
    </source>
</evidence>
<dbReference type="RefSeq" id="WP_198568165.1">
    <property type="nucleotide sequence ID" value="NZ_CP066167.1"/>
</dbReference>
<evidence type="ECO:0000256" key="10">
    <source>
        <dbReference type="ARBA" id="ARBA00032474"/>
    </source>
</evidence>
<dbReference type="GO" id="GO:0030366">
    <property type="term" value="F:molybdopterin synthase activity"/>
    <property type="evidence" value="ECO:0007669"/>
    <property type="project" value="UniProtKB-EC"/>
</dbReference>
<proteinExistence type="inferred from homology"/>
<accession>A0A7T4QXK1</accession>
<sequence>MSFEVRVQEADFDVGELSRSLLANSDHIGAMVHFIGTMRSTNEGSDVRAMTLEHYPGMTERCIEEILEQARQRFGLIAATVVHRVGEILPQQQIVFVGVCTSHRHSAFQACDFIMDYLKSQATFWKKELLADGSSRWVDARHSDAEALERWSTP</sequence>
<dbReference type="CDD" id="cd00756">
    <property type="entry name" value="MoaE"/>
    <property type="match status" value="1"/>
</dbReference>